<dbReference type="Pfam" id="PF12937">
    <property type="entry name" value="F-box-like"/>
    <property type="match status" value="1"/>
</dbReference>
<dbReference type="SMART" id="SM00256">
    <property type="entry name" value="FBOX"/>
    <property type="match status" value="1"/>
</dbReference>
<dbReference type="SUPFAM" id="SSF81383">
    <property type="entry name" value="F-box domain"/>
    <property type="match status" value="1"/>
</dbReference>
<dbReference type="PROSITE" id="PS50181">
    <property type="entry name" value="FBOX"/>
    <property type="match status" value="1"/>
</dbReference>
<dbReference type="SUPFAM" id="SSF50978">
    <property type="entry name" value="WD40 repeat-like"/>
    <property type="match status" value="1"/>
</dbReference>
<proteinExistence type="predicted"/>
<reference evidence="3" key="3">
    <citation type="submission" date="2025-09" db="UniProtKB">
        <authorList>
            <consortium name="Ensembl"/>
        </authorList>
    </citation>
    <scope>IDENTIFICATION</scope>
</reference>
<feature type="repeat" description="WD" evidence="1">
    <location>
        <begin position="219"/>
        <end position="258"/>
    </location>
</feature>
<accession>A0A8C7NHH2</accession>
<dbReference type="PROSITE" id="PS50082">
    <property type="entry name" value="WD_REPEATS_2"/>
    <property type="match status" value="1"/>
</dbReference>
<evidence type="ECO:0000313" key="3">
    <source>
        <dbReference type="Ensembl" id="ENSOMYP00000007694.2"/>
    </source>
</evidence>
<dbReference type="SMART" id="SM00320">
    <property type="entry name" value="WD40"/>
    <property type="match status" value="5"/>
</dbReference>
<dbReference type="PANTHER" id="PTHR14381">
    <property type="entry name" value="DACTYLIN"/>
    <property type="match status" value="1"/>
</dbReference>
<feature type="domain" description="F-box" evidence="2">
    <location>
        <begin position="46"/>
        <end position="92"/>
    </location>
</feature>
<dbReference type="InterPro" id="IPR015943">
    <property type="entry name" value="WD40/YVTN_repeat-like_dom_sf"/>
</dbReference>
<dbReference type="InterPro" id="IPR052301">
    <property type="entry name" value="SCF_F-box/WD-repeat"/>
</dbReference>
<dbReference type="PANTHER" id="PTHR14381:SF1">
    <property type="entry name" value="F-BOX_WD REPEAT-CONTAINING PROTEIN 4"/>
    <property type="match status" value="1"/>
</dbReference>
<dbReference type="GeneTree" id="ENSGT00390000005029"/>
<dbReference type="InterPro" id="IPR036322">
    <property type="entry name" value="WD40_repeat_dom_sf"/>
</dbReference>
<evidence type="ECO:0000259" key="2">
    <source>
        <dbReference type="PROSITE" id="PS50181"/>
    </source>
</evidence>
<dbReference type="Proteomes" id="UP000694395">
    <property type="component" value="Chromosome 1"/>
</dbReference>
<dbReference type="Gene3D" id="2.130.10.10">
    <property type="entry name" value="YVTN repeat-like/Quinoprotein amine dehydrogenase"/>
    <property type="match status" value="1"/>
</dbReference>
<dbReference type="GO" id="GO:0019005">
    <property type="term" value="C:SCF ubiquitin ligase complex"/>
    <property type="evidence" value="ECO:0007669"/>
    <property type="project" value="TreeGrafter"/>
</dbReference>
<dbReference type="GO" id="GO:0031146">
    <property type="term" value="P:SCF-dependent proteasomal ubiquitin-dependent protein catabolic process"/>
    <property type="evidence" value="ECO:0007669"/>
    <property type="project" value="TreeGrafter"/>
</dbReference>
<keyword evidence="1" id="KW-0853">WD repeat</keyword>
<reference evidence="3" key="2">
    <citation type="submission" date="2025-08" db="UniProtKB">
        <authorList>
            <consortium name="Ensembl"/>
        </authorList>
    </citation>
    <scope>IDENTIFICATION</scope>
</reference>
<dbReference type="Ensembl" id="ENSOMYT00000008570.2">
    <property type="protein sequence ID" value="ENSOMYP00000007694.2"/>
    <property type="gene ID" value="ENSOMYG00000003974.2"/>
</dbReference>
<dbReference type="InterPro" id="IPR001680">
    <property type="entry name" value="WD40_rpt"/>
</dbReference>
<protein>
    <submittedName>
        <fullName evidence="3">F-box and WD repeat domain containing 4</fullName>
    </submittedName>
</protein>
<keyword evidence="4" id="KW-1185">Reference proteome</keyword>
<organism evidence="3 4">
    <name type="scientific">Oncorhynchus mykiss</name>
    <name type="common">Rainbow trout</name>
    <name type="synonym">Salmo gairdneri</name>
    <dbReference type="NCBI Taxonomy" id="8022"/>
    <lineage>
        <taxon>Eukaryota</taxon>
        <taxon>Metazoa</taxon>
        <taxon>Chordata</taxon>
        <taxon>Craniata</taxon>
        <taxon>Vertebrata</taxon>
        <taxon>Euteleostomi</taxon>
        <taxon>Actinopterygii</taxon>
        <taxon>Neopterygii</taxon>
        <taxon>Teleostei</taxon>
        <taxon>Protacanthopterygii</taxon>
        <taxon>Salmoniformes</taxon>
        <taxon>Salmonidae</taxon>
        <taxon>Salmoninae</taxon>
        <taxon>Oncorhynchus</taxon>
    </lineage>
</organism>
<dbReference type="InterPro" id="IPR001810">
    <property type="entry name" value="F-box_dom"/>
</dbReference>
<dbReference type="PROSITE" id="PS50294">
    <property type="entry name" value="WD_REPEATS_REGION"/>
    <property type="match status" value="1"/>
</dbReference>
<dbReference type="FunFam" id="2.130.10.10:FF:000376">
    <property type="entry name" value="F-box and WD repeat domain containing 4"/>
    <property type="match status" value="1"/>
</dbReference>
<dbReference type="InterPro" id="IPR036047">
    <property type="entry name" value="F-box-like_dom_sf"/>
</dbReference>
<name>A0A8C7NHH2_ONCMY</name>
<sequence length="434" mass="49873">GGMDLQKTFDLCHCQQRVYNKKRQYTKRKIQGNTETEKRNLQYQLKMFLFQLPEVVLYHIMSYLEYKSLSRLSQVCKTIYHFANRDAVWRKIAKELINTGITRQGADVYPHIPLKDRVKVSQNWCHGICRKEVMLKWRINLLPWIQLDGDVLYLSQAADIGAYHLRPDTGKLQRSPMALFSGHLEDVCRFAVTDTHLVSGGSDGKILVHHRRNGFSMEYSGHNQEVNCLDCRGGLIVSGSRDRTARIWTLSSNCPRDTIPMNDRVWSVAISPTQSSFVTGTACCANFSPLRIWDVERCELLCCLGSEFRRGAGVLDIVYESPVQLLTCGYDTYIRSWDLRLSPRKCVMEWEEPHDSALYCIQTDGNHMIASGSSYYGVIRTWDKRQTRCLEMFQLSSAVSSPVYCLRFNTSHLYAALATALHSLDFKQGPRPRR</sequence>
<dbReference type="AlphaFoldDB" id="A0A8C7NHH2"/>
<evidence type="ECO:0000313" key="4">
    <source>
        <dbReference type="Proteomes" id="UP000694395"/>
    </source>
</evidence>
<reference evidence="3" key="1">
    <citation type="submission" date="2020-07" db="EMBL/GenBank/DDBJ databases">
        <title>A long reads based de novo assembly of the rainbow trout Arlee double haploid line genome.</title>
        <authorList>
            <person name="Gao G."/>
            <person name="Palti Y."/>
        </authorList>
    </citation>
    <scope>NUCLEOTIDE SEQUENCE [LARGE SCALE GENOMIC DNA]</scope>
</reference>
<dbReference type="Pfam" id="PF00400">
    <property type="entry name" value="WD40"/>
    <property type="match status" value="2"/>
</dbReference>
<evidence type="ECO:0000256" key="1">
    <source>
        <dbReference type="PROSITE-ProRule" id="PRU00221"/>
    </source>
</evidence>
<dbReference type="FunFam" id="2.130.10.10:FF:000327">
    <property type="entry name" value="F-box/WD repeat-containing protein 4 isoform X1"/>
    <property type="match status" value="1"/>
</dbReference>
<dbReference type="Gene3D" id="1.20.1280.50">
    <property type="match status" value="1"/>
</dbReference>